<dbReference type="OrthoDB" id="5459641at2"/>
<organism evidence="2 3">
    <name type="scientific">Solidesulfovibrio fructosivorans JJ]</name>
    <dbReference type="NCBI Taxonomy" id="596151"/>
    <lineage>
        <taxon>Bacteria</taxon>
        <taxon>Pseudomonadati</taxon>
        <taxon>Thermodesulfobacteriota</taxon>
        <taxon>Desulfovibrionia</taxon>
        <taxon>Desulfovibrionales</taxon>
        <taxon>Desulfovibrionaceae</taxon>
        <taxon>Solidesulfovibrio</taxon>
    </lineage>
</organism>
<dbReference type="eggNOG" id="ENOG5032J8N">
    <property type="taxonomic scope" value="Bacteria"/>
</dbReference>
<keyword evidence="3" id="KW-1185">Reference proteome</keyword>
<gene>
    <name evidence="2" type="ORF">DesfrDRAFT_3370</name>
</gene>
<feature type="compositionally biased region" description="Low complexity" evidence="1">
    <location>
        <begin position="56"/>
        <end position="73"/>
    </location>
</feature>
<evidence type="ECO:0000256" key="1">
    <source>
        <dbReference type="SAM" id="MobiDB-lite"/>
    </source>
</evidence>
<dbReference type="EMBL" id="AECZ01000030">
    <property type="protein sequence ID" value="EFL49913.1"/>
    <property type="molecule type" value="Genomic_DNA"/>
</dbReference>
<comment type="caution">
    <text evidence="2">The sequence shown here is derived from an EMBL/GenBank/DDBJ whole genome shotgun (WGS) entry which is preliminary data.</text>
</comment>
<proteinExistence type="predicted"/>
<sequence>MTGGTVITCPCGGHALTLAPDKPPVGGRAAFTCPACGMRRTFTRTATGAVFEDAGKALGAPSPAPAAGQTPEVTPLPDPRPVPPGARLILVALGDAPWRQALDAAFPAPAWHALDAAPEPDQNRADVAGLLPAMVVATDGPAARELLDAVGALTGRQRERLAVFLVGEFTEGDATAAFAAGADAVLDGRVAENIAGRLAAAWERRSALPSLFTAP</sequence>
<protein>
    <submittedName>
        <fullName evidence="2">Uncharacterized protein</fullName>
    </submittedName>
</protein>
<name>E1K0H0_SOLFR</name>
<dbReference type="Proteomes" id="UP000006250">
    <property type="component" value="Unassembled WGS sequence"/>
</dbReference>
<feature type="region of interest" description="Disordered" evidence="1">
    <location>
        <begin position="56"/>
        <end position="79"/>
    </location>
</feature>
<dbReference type="AlphaFoldDB" id="E1K0H0"/>
<accession>E1K0H0</accession>
<reference evidence="2 3" key="1">
    <citation type="submission" date="2010-08" db="EMBL/GenBank/DDBJ databases">
        <title>The draft genome of Desulfovibrio fructosovorans JJ.</title>
        <authorList>
            <consortium name="US DOE Joint Genome Institute (JGI-PGF)"/>
            <person name="Lucas S."/>
            <person name="Copeland A."/>
            <person name="Lapidus A."/>
            <person name="Cheng J.-F."/>
            <person name="Bruce D."/>
            <person name="Goodwin L."/>
            <person name="Pitluck S."/>
            <person name="Land M.L."/>
            <person name="Hauser L."/>
            <person name="Chang Y.-J."/>
            <person name="Jeffries C."/>
            <person name="Wall J.D."/>
            <person name="Stahl D.A."/>
            <person name="Arkin A.P."/>
            <person name="Dehal P."/>
            <person name="Stolyar S.M."/>
            <person name="Hazen T.C."/>
            <person name="Woyke T.J."/>
        </authorList>
    </citation>
    <scope>NUCLEOTIDE SEQUENCE [LARGE SCALE GENOMIC DNA]</scope>
    <source>
        <strain evidence="2 3">JJ</strain>
    </source>
</reference>
<dbReference type="RefSeq" id="WP_005995859.1">
    <property type="nucleotide sequence ID" value="NZ_AECZ01000030.1"/>
</dbReference>
<dbReference type="STRING" id="596151.DesfrDRAFT_3370"/>
<evidence type="ECO:0000313" key="3">
    <source>
        <dbReference type="Proteomes" id="UP000006250"/>
    </source>
</evidence>
<evidence type="ECO:0000313" key="2">
    <source>
        <dbReference type="EMBL" id="EFL49913.1"/>
    </source>
</evidence>